<evidence type="ECO:0000256" key="1">
    <source>
        <dbReference type="ARBA" id="ARBA00023015"/>
    </source>
</evidence>
<dbReference type="InterPro" id="IPR050109">
    <property type="entry name" value="HTH-type_TetR-like_transc_reg"/>
</dbReference>
<dbReference type="Gene3D" id="1.10.357.10">
    <property type="entry name" value="Tetracycline Repressor, domain 2"/>
    <property type="match status" value="1"/>
</dbReference>
<comment type="caution">
    <text evidence="6">The sequence shown here is derived from an EMBL/GenBank/DDBJ whole genome shotgun (WGS) entry which is preliminary data.</text>
</comment>
<dbReference type="GO" id="GO:0003700">
    <property type="term" value="F:DNA-binding transcription factor activity"/>
    <property type="evidence" value="ECO:0007669"/>
    <property type="project" value="TreeGrafter"/>
</dbReference>
<evidence type="ECO:0000313" key="6">
    <source>
        <dbReference type="EMBL" id="KAB8162214.1"/>
    </source>
</evidence>
<dbReference type="InterPro" id="IPR009057">
    <property type="entry name" value="Homeodomain-like_sf"/>
</dbReference>
<dbReference type="PRINTS" id="PR00455">
    <property type="entry name" value="HTHTETR"/>
</dbReference>
<dbReference type="PROSITE" id="PS50977">
    <property type="entry name" value="HTH_TETR_2"/>
    <property type="match status" value="1"/>
</dbReference>
<keyword evidence="7" id="KW-1185">Reference proteome</keyword>
<accession>A0A5N6A0D8</accession>
<dbReference type="AlphaFoldDB" id="A0A5N6A0D8"/>
<evidence type="ECO:0000256" key="2">
    <source>
        <dbReference type="ARBA" id="ARBA00023125"/>
    </source>
</evidence>
<keyword evidence="3" id="KW-0804">Transcription</keyword>
<dbReference type="Pfam" id="PF00440">
    <property type="entry name" value="TetR_N"/>
    <property type="match status" value="1"/>
</dbReference>
<dbReference type="GO" id="GO:0000976">
    <property type="term" value="F:transcription cis-regulatory region binding"/>
    <property type="evidence" value="ECO:0007669"/>
    <property type="project" value="TreeGrafter"/>
</dbReference>
<evidence type="ECO:0000256" key="3">
    <source>
        <dbReference type="ARBA" id="ARBA00023163"/>
    </source>
</evidence>
<dbReference type="InterPro" id="IPR001647">
    <property type="entry name" value="HTH_TetR"/>
</dbReference>
<evidence type="ECO:0000259" key="5">
    <source>
        <dbReference type="PROSITE" id="PS50977"/>
    </source>
</evidence>
<keyword evidence="1" id="KW-0805">Transcription regulation</keyword>
<feature type="DNA-binding region" description="H-T-H motif" evidence="4">
    <location>
        <begin position="43"/>
        <end position="62"/>
    </location>
</feature>
<organism evidence="6 7">
    <name type="scientific">Streptomyces mimosae</name>
    <dbReference type="NCBI Taxonomy" id="2586635"/>
    <lineage>
        <taxon>Bacteria</taxon>
        <taxon>Bacillati</taxon>
        <taxon>Actinomycetota</taxon>
        <taxon>Actinomycetes</taxon>
        <taxon>Kitasatosporales</taxon>
        <taxon>Streptomycetaceae</taxon>
        <taxon>Streptomyces</taxon>
    </lineage>
</organism>
<dbReference type="PANTHER" id="PTHR30055">
    <property type="entry name" value="HTH-TYPE TRANSCRIPTIONAL REGULATOR RUTR"/>
    <property type="match status" value="1"/>
</dbReference>
<dbReference type="PANTHER" id="PTHR30055:SF234">
    <property type="entry name" value="HTH-TYPE TRANSCRIPTIONAL REGULATOR BETI"/>
    <property type="match status" value="1"/>
</dbReference>
<evidence type="ECO:0000313" key="7">
    <source>
        <dbReference type="Proteomes" id="UP000314251"/>
    </source>
</evidence>
<dbReference type="OrthoDB" id="7186128at2"/>
<keyword evidence="2 4" id="KW-0238">DNA-binding</keyword>
<gene>
    <name evidence="6" type="ORF">FH607_022250</name>
</gene>
<evidence type="ECO:0000256" key="4">
    <source>
        <dbReference type="PROSITE-ProRule" id="PRU00335"/>
    </source>
</evidence>
<proteinExistence type="predicted"/>
<name>A0A5N6A0D8_9ACTN</name>
<protein>
    <submittedName>
        <fullName evidence="6">TetR family transcriptional regulator</fullName>
    </submittedName>
</protein>
<dbReference type="SUPFAM" id="SSF46689">
    <property type="entry name" value="Homeodomain-like"/>
    <property type="match status" value="1"/>
</dbReference>
<reference evidence="6" key="1">
    <citation type="submission" date="2019-10" db="EMBL/GenBank/DDBJ databases">
        <title>Nonomuraea sp. nov., isolated from Phyllanthus amarus.</title>
        <authorList>
            <person name="Klykleung N."/>
            <person name="Tanasupawat S."/>
        </authorList>
    </citation>
    <scope>NUCLEOTIDE SEQUENCE [LARGE SCALE GENOMIC DNA]</scope>
    <source>
        <strain evidence="6">3MP-10</strain>
    </source>
</reference>
<dbReference type="Proteomes" id="UP000314251">
    <property type="component" value="Unassembled WGS sequence"/>
</dbReference>
<dbReference type="EMBL" id="VDLY02000015">
    <property type="protein sequence ID" value="KAB8162214.1"/>
    <property type="molecule type" value="Genomic_DNA"/>
</dbReference>
<feature type="domain" description="HTH tetR-type" evidence="5">
    <location>
        <begin position="20"/>
        <end position="80"/>
    </location>
</feature>
<sequence length="211" mass="23480">MCKAGPVSRSIEQPLNARSRRTRQAILAATRALLEERGLDALTMAAVAERVGVSRRGLYLHFASRGELVTALFDYVAGVEGLERSLEHVWAAPDSPAALTEWARHLARYHPNVLAVDRAVQQVRTHDPDARRHSERASAAQLANCRRLTRWLAEEGRLAEPWTEESGAALLWSLVSSEVIGGLLEEQGWSREELGERLALLYRRTLVAGTR</sequence>